<proteinExistence type="predicted"/>
<dbReference type="PROSITE" id="PS50082">
    <property type="entry name" value="WD_REPEATS_2"/>
    <property type="match status" value="1"/>
</dbReference>
<dbReference type="Pfam" id="PF00400">
    <property type="entry name" value="WD40"/>
    <property type="match status" value="1"/>
</dbReference>
<dbReference type="InterPro" id="IPR015943">
    <property type="entry name" value="WD40/YVTN_repeat-like_dom_sf"/>
</dbReference>
<gene>
    <name evidence="5" type="primary">ga00937</name>
    <name evidence="6" type="synonym">ga01624</name>
    <name evidence="5" type="ORF">PR202_ga00937</name>
    <name evidence="6" type="ORF">PR202_ga01624</name>
</gene>
<dbReference type="InterPro" id="IPR040324">
    <property type="entry name" value="WDR44/Dgr2"/>
</dbReference>
<evidence type="ECO:0000313" key="6">
    <source>
        <dbReference type="EMBL" id="GJM85823.1"/>
    </source>
</evidence>
<evidence type="ECO:0000313" key="7">
    <source>
        <dbReference type="Proteomes" id="UP001054889"/>
    </source>
</evidence>
<evidence type="ECO:0000256" key="4">
    <source>
        <dbReference type="SAM" id="MobiDB-lite"/>
    </source>
</evidence>
<dbReference type="Proteomes" id="UP001054889">
    <property type="component" value="Unassembled WGS sequence"/>
</dbReference>
<sequence length="209" mass="22953">MELEKVRRVKKKKSSGNQITGLQFSRGNPSRTVIASADSKIRVFEGRWNSKALLPPSLTSDGQYLVSAGADSNVYIWNFNAPSSATGGGRCSRSVRSCEMFHSKGVTSVATWPGPHERGGDRLRSPEKGPTVCRDRERCSFGTWFFADGMRAAATWPEEKLLPSLKYVNCAGMDDCRSKVSAAWNMVVVTGGRDGVIRCFHNYGLPVKL</sequence>
<comment type="caution">
    <text evidence="5">The sequence shown here is derived from an EMBL/GenBank/DDBJ whole genome shotgun (WGS) entry which is preliminary data.</text>
</comment>
<evidence type="ECO:0000256" key="2">
    <source>
        <dbReference type="ARBA" id="ARBA00022737"/>
    </source>
</evidence>
<name>A0AAV5BHR3_ELECO</name>
<evidence type="ECO:0000256" key="1">
    <source>
        <dbReference type="ARBA" id="ARBA00022574"/>
    </source>
</evidence>
<accession>A0AAV5BHR3</accession>
<reference evidence="5" key="1">
    <citation type="journal article" date="2018" name="DNA Res.">
        <title>Multiple hybrid de novo genome assembly of finger millet, an orphan allotetraploid crop.</title>
        <authorList>
            <person name="Hatakeyama M."/>
            <person name="Aluri S."/>
            <person name="Balachadran M.T."/>
            <person name="Sivarajan S.R."/>
            <person name="Patrignani A."/>
            <person name="Gruter S."/>
            <person name="Poveda L."/>
            <person name="Shimizu-Inatsugi R."/>
            <person name="Baeten J."/>
            <person name="Francoijs K.J."/>
            <person name="Nataraja K.N."/>
            <person name="Reddy Y.A.N."/>
            <person name="Phadnis S."/>
            <person name="Ravikumar R.L."/>
            <person name="Schlapbach R."/>
            <person name="Sreeman S.M."/>
            <person name="Shimizu K.K."/>
        </authorList>
    </citation>
    <scope>NUCLEOTIDE SEQUENCE</scope>
</reference>
<dbReference type="EMBL" id="BQKI01000001">
    <property type="protein sequence ID" value="GJM85823.1"/>
    <property type="molecule type" value="Genomic_DNA"/>
</dbReference>
<keyword evidence="1 3" id="KW-0853">WD repeat</keyword>
<evidence type="ECO:0000313" key="5">
    <source>
        <dbReference type="EMBL" id="GJM85195.1"/>
    </source>
</evidence>
<organism evidence="5 7">
    <name type="scientific">Eleusine coracana subsp. coracana</name>
    <dbReference type="NCBI Taxonomy" id="191504"/>
    <lineage>
        <taxon>Eukaryota</taxon>
        <taxon>Viridiplantae</taxon>
        <taxon>Streptophyta</taxon>
        <taxon>Embryophyta</taxon>
        <taxon>Tracheophyta</taxon>
        <taxon>Spermatophyta</taxon>
        <taxon>Magnoliopsida</taxon>
        <taxon>Liliopsida</taxon>
        <taxon>Poales</taxon>
        <taxon>Poaceae</taxon>
        <taxon>PACMAD clade</taxon>
        <taxon>Chloridoideae</taxon>
        <taxon>Cynodonteae</taxon>
        <taxon>Eleusininae</taxon>
        <taxon>Eleusine</taxon>
    </lineage>
</organism>
<dbReference type="InterPro" id="IPR001680">
    <property type="entry name" value="WD40_rpt"/>
</dbReference>
<dbReference type="PANTHER" id="PTHR14221">
    <property type="entry name" value="WD REPEAT DOMAIN 44"/>
    <property type="match status" value="1"/>
</dbReference>
<protein>
    <submittedName>
        <fullName evidence="5">Uncharacterized protein</fullName>
    </submittedName>
</protein>
<feature type="region of interest" description="Disordered" evidence="4">
    <location>
        <begin position="1"/>
        <end position="24"/>
    </location>
</feature>
<dbReference type="Gene3D" id="2.130.10.10">
    <property type="entry name" value="YVTN repeat-like/Quinoprotein amine dehydrogenase"/>
    <property type="match status" value="1"/>
</dbReference>
<feature type="compositionally biased region" description="Basic and acidic residues" evidence="4">
    <location>
        <begin position="115"/>
        <end position="129"/>
    </location>
</feature>
<keyword evidence="2" id="KW-0677">Repeat</keyword>
<dbReference type="PANTHER" id="PTHR14221:SF42">
    <property type="entry name" value="TRANSDUCIN_WD40 REPEAT-LIKE SUPERFAMILY PROTEIN"/>
    <property type="match status" value="1"/>
</dbReference>
<feature type="region of interest" description="Disordered" evidence="4">
    <location>
        <begin position="109"/>
        <end position="129"/>
    </location>
</feature>
<reference evidence="5" key="2">
    <citation type="submission" date="2021-12" db="EMBL/GenBank/DDBJ databases">
        <title>Resequencing data analysis of finger millet.</title>
        <authorList>
            <person name="Hatakeyama M."/>
            <person name="Aluri S."/>
            <person name="Balachadran M.T."/>
            <person name="Sivarajan S.R."/>
            <person name="Poveda L."/>
            <person name="Shimizu-Inatsugi R."/>
            <person name="Schlapbach R."/>
            <person name="Sreeman S.M."/>
            <person name="Shimizu K.K."/>
        </authorList>
    </citation>
    <scope>NUCLEOTIDE SEQUENCE</scope>
</reference>
<feature type="repeat" description="WD" evidence="3">
    <location>
        <begin position="57"/>
        <end position="87"/>
    </location>
</feature>
<keyword evidence="7" id="KW-1185">Reference proteome</keyword>
<evidence type="ECO:0000256" key="3">
    <source>
        <dbReference type="PROSITE-ProRule" id="PRU00221"/>
    </source>
</evidence>
<dbReference type="SUPFAM" id="SSF50978">
    <property type="entry name" value="WD40 repeat-like"/>
    <property type="match status" value="1"/>
</dbReference>
<dbReference type="InterPro" id="IPR036322">
    <property type="entry name" value="WD40_repeat_dom_sf"/>
</dbReference>
<dbReference type="EMBL" id="BQKI01000001">
    <property type="protein sequence ID" value="GJM85195.1"/>
    <property type="molecule type" value="Genomic_DNA"/>
</dbReference>
<dbReference type="AlphaFoldDB" id="A0AAV5BHR3"/>
<dbReference type="PROSITE" id="PS00678">
    <property type="entry name" value="WD_REPEATS_1"/>
    <property type="match status" value="1"/>
</dbReference>
<dbReference type="InterPro" id="IPR019775">
    <property type="entry name" value="WD40_repeat_CS"/>
</dbReference>